<sequence>MVDSPDTLFSPYMIKKGSSESDRDINLKGRLIRILLVISSRKIEPESPEFWKIVTKAAVIDANLDRGIYLLGNRSANLLEVQRKTPNLNAVVTRGQK</sequence>
<proteinExistence type="predicted"/>
<comment type="caution">
    <text evidence="1">The sequence shown here is derived from an EMBL/GenBank/DDBJ whole genome shotgun (WGS) entry which is preliminary data.</text>
</comment>
<accession>A0A4Y2BFS5</accession>
<dbReference type="Proteomes" id="UP000499080">
    <property type="component" value="Unassembled WGS sequence"/>
</dbReference>
<gene>
    <name evidence="1" type="ORF">AVEN_118108_1</name>
</gene>
<evidence type="ECO:0000313" key="2">
    <source>
        <dbReference type="Proteomes" id="UP000499080"/>
    </source>
</evidence>
<organism evidence="1 2">
    <name type="scientific">Araneus ventricosus</name>
    <name type="common">Orbweaver spider</name>
    <name type="synonym">Epeira ventricosa</name>
    <dbReference type="NCBI Taxonomy" id="182803"/>
    <lineage>
        <taxon>Eukaryota</taxon>
        <taxon>Metazoa</taxon>
        <taxon>Ecdysozoa</taxon>
        <taxon>Arthropoda</taxon>
        <taxon>Chelicerata</taxon>
        <taxon>Arachnida</taxon>
        <taxon>Araneae</taxon>
        <taxon>Araneomorphae</taxon>
        <taxon>Entelegynae</taxon>
        <taxon>Araneoidea</taxon>
        <taxon>Araneidae</taxon>
        <taxon>Araneus</taxon>
    </lineage>
</organism>
<evidence type="ECO:0000313" key="1">
    <source>
        <dbReference type="EMBL" id="GBL90898.1"/>
    </source>
</evidence>
<dbReference type="EMBL" id="BGPR01083322">
    <property type="protein sequence ID" value="GBL90898.1"/>
    <property type="molecule type" value="Genomic_DNA"/>
</dbReference>
<name>A0A4Y2BFS5_ARAVE</name>
<protein>
    <submittedName>
        <fullName evidence="1">Uncharacterized protein</fullName>
    </submittedName>
</protein>
<reference evidence="1 2" key="1">
    <citation type="journal article" date="2019" name="Sci. Rep.">
        <title>Orb-weaving spider Araneus ventricosus genome elucidates the spidroin gene catalogue.</title>
        <authorList>
            <person name="Kono N."/>
            <person name="Nakamura H."/>
            <person name="Ohtoshi R."/>
            <person name="Moran D.A.P."/>
            <person name="Shinohara A."/>
            <person name="Yoshida Y."/>
            <person name="Fujiwara M."/>
            <person name="Mori M."/>
            <person name="Tomita M."/>
            <person name="Arakawa K."/>
        </authorList>
    </citation>
    <scope>NUCLEOTIDE SEQUENCE [LARGE SCALE GENOMIC DNA]</scope>
</reference>
<dbReference type="AlphaFoldDB" id="A0A4Y2BFS5"/>
<keyword evidence="2" id="KW-1185">Reference proteome</keyword>